<dbReference type="InParanoid" id="E3MLE3"/>
<evidence type="ECO:0000313" key="9">
    <source>
        <dbReference type="Proteomes" id="UP000008281"/>
    </source>
</evidence>
<dbReference type="Proteomes" id="UP000008281">
    <property type="component" value="Unassembled WGS sequence"/>
</dbReference>
<dbReference type="PROSITE" id="PS00036">
    <property type="entry name" value="BZIP_BASIC"/>
    <property type="match status" value="1"/>
</dbReference>
<keyword evidence="2" id="KW-0805">Transcription regulation</keyword>
<dbReference type="InterPro" id="IPR046347">
    <property type="entry name" value="bZIP_sf"/>
</dbReference>
<dbReference type="OrthoDB" id="10039716at2759"/>
<evidence type="ECO:0000256" key="6">
    <source>
        <dbReference type="SAM" id="MobiDB-lite"/>
    </source>
</evidence>
<dbReference type="GO" id="GO:0010628">
    <property type="term" value="P:positive regulation of gene expression"/>
    <property type="evidence" value="ECO:0007669"/>
    <property type="project" value="EnsemblMetazoa"/>
</dbReference>
<evidence type="ECO:0000256" key="4">
    <source>
        <dbReference type="ARBA" id="ARBA00023163"/>
    </source>
</evidence>
<dbReference type="SUPFAM" id="SSF57959">
    <property type="entry name" value="Leucine zipper domain"/>
    <property type="match status" value="1"/>
</dbReference>
<dbReference type="AlphaFoldDB" id="E3MLE3"/>
<feature type="domain" description="BZIP" evidence="7">
    <location>
        <begin position="295"/>
        <end position="358"/>
    </location>
</feature>
<feature type="compositionally biased region" description="Basic and acidic residues" evidence="6">
    <location>
        <begin position="319"/>
        <end position="329"/>
    </location>
</feature>
<comment type="subcellular location">
    <subcellularLocation>
        <location evidence="1">Nucleus</location>
    </subcellularLocation>
</comment>
<evidence type="ECO:0000256" key="2">
    <source>
        <dbReference type="ARBA" id="ARBA00023015"/>
    </source>
</evidence>
<dbReference type="GO" id="GO:0050829">
    <property type="term" value="P:defense response to Gram-negative bacterium"/>
    <property type="evidence" value="ECO:0007669"/>
    <property type="project" value="EnsemblMetazoa"/>
</dbReference>
<dbReference type="GO" id="GO:0140367">
    <property type="term" value="P:antibacterial innate immune response"/>
    <property type="evidence" value="ECO:0007669"/>
    <property type="project" value="EnsemblMetazoa"/>
</dbReference>
<evidence type="ECO:0000256" key="1">
    <source>
        <dbReference type="ARBA" id="ARBA00004123"/>
    </source>
</evidence>
<dbReference type="GO" id="GO:0045944">
    <property type="term" value="P:positive regulation of transcription by RNA polymerase II"/>
    <property type="evidence" value="ECO:0007669"/>
    <property type="project" value="EnsemblMetazoa"/>
</dbReference>
<keyword evidence="5" id="KW-0539">Nucleus</keyword>
<evidence type="ECO:0000256" key="5">
    <source>
        <dbReference type="ARBA" id="ARBA00023242"/>
    </source>
</evidence>
<dbReference type="PANTHER" id="PTHR23351:SF24">
    <property type="entry name" value="ACTIVATING TRANSCRIPTION FACTOR 3-RELATED"/>
    <property type="match status" value="1"/>
</dbReference>
<dbReference type="SMART" id="SM00338">
    <property type="entry name" value="BRLZ"/>
    <property type="match status" value="1"/>
</dbReference>
<dbReference type="InterPro" id="IPR004827">
    <property type="entry name" value="bZIP"/>
</dbReference>
<dbReference type="FunCoup" id="E3MLE3">
    <property type="interactions" value="1477"/>
</dbReference>
<keyword evidence="9" id="KW-1185">Reference proteome</keyword>
<feature type="compositionally biased region" description="Basic and acidic residues" evidence="6">
    <location>
        <begin position="296"/>
        <end position="305"/>
    </location>
</feature>
<dbReference type="eggNOG" id="ENOG502SBKU">
    <property type="taxonomic scope" value="Eukaryota"/>
</dbReference>
<dbReference type="CDD" id="cd14813">
    <property type="entry name" value="bZIP_BmCbz-like"/>
    <property type="match status" value="1"/>
</dbReference>
<dbReference type="HOGENOM" id="CLU_892060_0_0_1"/>
<feature type="region of interest" description="Disordered" evidence="6">
    <location>
        <begin position="268"/>
        <end position="329"/>
    </location>
</feature>
<dbReference type="OMA" id="VMMFVKR"/>
<dbReference type="EMBL" id="DS268454">
    <property type="protein sequence ID" value="EFP04367.1"/>
    <property type="molecule type" value="Genomic_DNA"/>
</dbReference>
<name>E3MLE3_CAERE</name>
<evidence type="ECO:0000313" key="8">
    <source>
        <dbReference type="EMBL" id="EFP04367.1"/>
    </source>
</evidence>
<proteinExistence type="predicted"/>
<accession>E3MLE3</accession>
<dbReference type="GO" id="GO:0005634">
    <property type="term" value="C:nucleus"/>
    <property type="evidence" value="ECO:0007669"/>
    <property type="project" value="UniProtKB-SubCell"/>
</dbReference>
<dbReference type="GO" id="GO:0000981">
    <property type="term" value="F:DNA-binding transcription factor activity, RNA polymerase II-specific"/>
    <property type="evidence" value="ECO:0007669"/>
    <property type="project" value="TreeGrafter"/>
</dbReference>
<dbReference type="Gene3D" id="1.20.5.170">
    <property type="match status" value="1"/>
</dbReference>
<dbReference type="FunFam" id="1.20.5.170:FF:000158">
    <property type="entry name" value="BZIP transcription factor family"/>
    <property type="match status" value="1"/>
</dbReference>
<keyword evidence="4" id="KW-0804">Transcription</keyword>
<protein>
    <submittedName>
        <fullName evidence="8">CRE-ZIP-2 protein</fullName>
    </submittedName>
</protein>
<keyword evidence="3" id="KW-0238">DNA-binding</keyword>
<reference evidence="8" key="1">
    <citation type="submission" date="2007-07" db="EMBL/GenBank/DDBJ databases">
        <title>PCAP assembly of the Caenorhabditis remanei genome.</title>
        <authorList>
            <consortium name="The Caenorhabditis remanei Sequencing Consortium"/>
            <person name="Wilson R.K."/>
        </authorList>
    </citation>
    <scope>NUCLEOTIDE SEQUENCE [LARGE SCALE GENOMIC DNA]</scope>
    <source>
        <strain evidence="8">PB4641</strain>
    </source>
</reference>
<evidence type="ECO:0000256" key="3">
    <source>
        <dbReference type="ARBA" id="ARBA00023125"/>
    </source>
</evidence>
<feature type="compositionally biased region" description="Low complexity" evidence="6">
    <location>
        <begin position="270"/>
        <end position="295"/>
    </location>
</feature>
<organism evidence="9">
    <name type="scientific">Caenorhabditis remanei</name>
    <name type="common">Caenorhabditis vulgaris</name>
    <dbReference type="NCBI Taxonomy" id="31234"/>
    <lineage>
        <taxon>Eukaryota</taxon>
        <taxon>Metazoa</taxon>
        <taxon>Ecdysozoa</taxon>
        <taxon>Nematoda</taxon>
        <taxon>Chromadorea</taxon>
        <taxon>Rhabditida</taxon>
        <taxon>Rhabditina</taxon>
        <taxon>Rhabditomorpha</taxon>
        <taxon>Rhabditoidea</taxon>
        <taxon>Rhabditidae</taxon>
        <taxon>Peloderinae</taxon>
        <taxon>Caenorhabditis</taxon>
    </lineage>
</organism>
<dbReference type="STRING" id="31234.E3MLE3"/>
<dbReference type="Pfam" id="PF07716">
    <property type="entry name" value="bZIP_2"/>
    <property type="match status" value="1"/>
</dbReference>
<dbReference type="GO" id="GO:0000978">
    <property type="term" value="F:RNA polymerase II cis-regulatory region sequence-specific DNA binding"/>
    <property type="evidence" value="ECO:0007669"/>
    <property type="project" value="TreeGrafter"/>
</dbReference>
<evidence type="ECO:0000259" key="7">
    <source>
        <dbReference type="PROSITE" id="PS50217"/>
    </source>
</evidence>
<sequence>MNNNVATWMRPSSEPFSAPLAVGFSAWPPSPTLPPLAHSPLQDAVHADHNHRRILNSCRNLPDCLTTTVPQLHQITSAEQSPLQFTPPPSCDLIVVLDNQTTTTVSTMTRRSKMNANSHLNVPSFEMNMSTSHESNATFEFDVLPEYTNYAHDFPPVLPTASATSSSSSSQAQVASSPDGDFLDLDSLMSCDITSLDAYIHDDSIATVSNVSPLTVTTPDIDPIDEFFPQLAHTNKSEFCIPSQIPRHRLALCNFPSHKTIVSIPNFPVSSPSSESTITSSSRVRKPSSVSSDSSSDYRQKRDKNNLASQKSRQKRQAKIREAKEEREQLERRQVQLQAMVSTLETQVEDYKRLVMMFVKR</sequence>
<dbReference type="InterPro" id="IPR000837">
    <property type="entry name" value="AP-1"/>
</dbReference>
<dbReference type="PANTHER" id="PTHR23351">
    <property type="entry name" value="FOS TRANSCRIPTION FACTOR-RELATED"/>
    <property type="match status" value="1"/>
</dbReference>
<gene>
    <name evidence="8" type="primary">Cre-zip-2</name>
    <name evidence="8" type="ORF">CRE_25674</name>
</gene>
<dbReference type="PROSITE" id="PS50217">
    <property type="entry name" value="BZIP"/>
    <property type="match status" value="1"/>
</dbReference>